<dbReference type="PANTHER" id="PTHR11019:SF159">
    <property type="entry name" value="TRANSCRIPTIONAL REGULATOR-RELATED"/>
    <property type="match status" value="1"/>
</dbReference>
<dbReference type="InterPro" id="IPR018060">
    <property type="entry name" value="HTH_AraC"/>
</dbReference>
<dbReference type="RefSeq" id="WP_003610992.1">
    <property type="nucleotide sequence ID" value="NZ_CP023737.1"/>
</dbReference>
<dbReference type="InterPro" id="IPR020449">
    <property type="entry name" value="Tscrpt_reg_AraC-type_HTH"/>
</dbReference>
<dbReference type="InterPro" id="IPR009057">
    <property type="entry name" value="Homeodomain-like_sf"/>
</dbReference>
<keyword evidence="2" id="KW-0238">DNA-binding</keyword>
<dbReference type="InterPro" id="IPR014710">
    <property type="entry name" value="RmlC-like_jellyroll"/>
</dbReference>
<dbReference type="Proteomes" id="UP000230709">
    <property type="component" value="Chromosome"/>
</dbReference>
<dbReference type="Gene3D" id="2.60.120.10">
    <property type="entry name" value="Jelly Rolls"/>
    <property type="match status" value="1"/>
</dbReference>
<dbReference type="InterPro" id="IPR011051">
    <property type="entry name" value="RmlC_Cupin_sf"/>
</dbReference>
<name>A0A2D2CW57_METT3</name>
<keyword evidence="3" id="KW-0010">Activator</keyword>
<protein>
    <submittedName>
        <fullName evidence="6">AraC family transcriptional regulator</fullName>
    </submittedName>
</protein>
<dbReference type="Pfam" id="PF12833">
    <property type="entry name" value="HTH_18"/>
    <property type="match status" value="1"/>
</dbReference>
<dbReference type="CDD" id="cd06124">
    <property type="entry name" value="cupin_NimR-like_N"/>
    <property type="match status" value="1"/>
</dbReference>
<dbReference type="SUPFAM" id="SSF51182">
    <property type="entry name" value="RmlC-like cupins"/>
    <property type="match status" value="1"/>
</dbReference>
<feature type="domain" description="HTH araC/xylS-type" evidence="5">
    <location>
        <begin position="168"/>
        <end position="264"/>
    </location>
</feature>
<evidence type="ECO:0000256" key="3">
    <source>
        <dbReference type="ARBA" id="ARBA00023159"/>
    </source>
</evidence>
<dbReference type="PRINTS" id="PR00032">
    <property type="entry name" value="HTHARAC"/>
</dbReference>
<evidence type="ECO:0000256" key="2">
    <source>
        <dbReference type="ARBA" id="ARBA00023125"/>
    </source>
</evidence>
<dbReference type="KEGG" id="mtw:CQW49_03125"/>
<keyword evidence="1" id="KW-0805">Transcription regulation</keyword>
<dbReference type="InterPro" id="IPR018062">
    <property type="entry name" value="HTH_AraC-typ_CS"/>
</dbReference>
<evidence type="ECO:0000256" key="1">
    <source>
        <dbReference type="ARBA" id="ARBA00023015"/>
    </source>
</evidence>
<gene>
    <name evidence="6" type="ORF">CQW49_03125</name>
</gene>
<dbReference type="PANTHER" id="PTHR11019">
    <property type="entry name" value="HTH-TYPE TRANSCRIPTIONAL REGULATOR NIMR"/>
    <property type="match status" value="1"/>
</dbReference>
<dbReference type="Gene3D" id="1.10.10.60">
    <property type="entry name" value="Homeodomain-like"/>
    <property type="match status" value="1"/>
</dbReference>
<accession>A0A2D2CW57</accession>
<evidence type="ECO:0000256" key="4">
    <source>
        <dbReference type="ARBA" id="ARBA00023163"/>
    </source>
</evidence>
<dbReference type="InterPro" id="IPR003313">
    <property type="entry name" value="AraC-bd"/>
</dbReference>
<dbReference type="GO" id="GO:0043565">
    <property type="term" value="F:sequence-specific DNA binding"/>
    <property type="evidence" value="ECO:0007669"/>
    <property type="project" value="InterPro"/>
</dbReference>
<evidence type="ECO:0000259" key="5">
    <source>
        <dbReference type="PROSITE" id="PS01124"/>
    </source>
</evidence>
<keyword evidence="7" id="KW-1185">Reference proteome</keyword>
<keyword evidence="4" id="KW-0804">Transcription</keyword>
<dbReference type="GO" id="GO:0003700">
    <property type="term" value="F:DNA-binding transcription factor activity"/>
    <property type="evidence" value="ECO:0007669"/>
    <property type="project" value="InterPro"/>
</dbReference>
<dbReference type="EMBL" id="CP023737">
    <property type="protein sequence ID" value="ATQ66987.1"/>
    <property type="molecule type" value="Genomic_DNA"/>
</dbReference>
<dbReference type="PROSITE" id="PS01124">
    <property type="entry name" value="HTH_ARAC_FAMILY_2"/>
    <property type="match status" value="1"/>
</dbReference>
<proteinExistence type="predicted"/>
<dbReference type="SMART" id="SM00342">
    <property type="entry name" value="HTH_ARAC"/>
    <property type="match status" value="1"/>
</dbReference>
<evidence type="ECO:0000313" key="6">
    <source>
        <dbReference type="EMBL" id="ATQ66987.1"/>
    </source>
</evidence>
<reference evidence="7" key="1">
    <citation type="submission" date="2017-10" db="EMBL/GenBank/DDBJ databases">
        <title>Completed PacBio SMRT sequence of Methylosinus trichosporium OB3b reveals presence of a third large plasmid.</title>
        <authorList>
            <person name="Charles T.C."/>
            <person name="Lynch M.D.J."/>
            <person name="Heil J.R."/>
            <person name="Cheng J."/>
        </authorList>
    </citation>
    <scope>NUCLEOTIDE SEQUENCE [LARGE SCALE GENOMIC DNA]</scope>
    <source>
        <strain evidence="7">OB3b</strain>
    </source>
</reference>
<sequence length="275" mass="30406">MRTLDGEETRRILTAYGLDRPTGIGFAFCDPARNVLYDWHAHAYHQLIYAVDGPTRIETEENRFVLSRTTAAWIPSGTHHRTLVTDADAVSLYFSPNAADKEPSRLKIFAATPLMREMIFFATRWRLGAGDTDPFAQHFLRSLALLCCEQPESEQPFVLPGATHPAIRRAIDYAFGDLAAATQTGAIAAAALSERTFRRLFAHETGSSWQAWLGRARILAAMAALSKGGRVTDVAADVGYSSLSAFAKAFSQICGETPARFRRRRSSQSGSIHRR</sequence>
<dbReference type="Pfam" id="PF02311">
    <property type="entry name" value="AraC_binding"/>
    <property type="match status" value="1"/>
</dbReference>
<dbReference type="SUPFAM" id="SSF46689">
    <property type="entry name" value="Homeodomain-like"/>
    <property type="match status" value="1"/>
</dbReference>
<dbReference type="PROSITE" id="PS00041">
    <property type="entry name" value="HTH_ARAC_FAMILY_1"/>
    <property type="match status" value="1"/>
</dbReference>
<evidence type="ECO:0000313" key="7">
    <source>
        <dbReference type="Proteomes" id="UP000230709"/>
    </source>
</evidence>
<dbReference type="AlphaFoldDB" id="A0A2D2CW57"/>
<organism evidence="6 7">
    <name type="scientific">Methylosinus trichosporium (strain ATCC 35070 / NCIMB 11131 / UNIQEM 75 / OB3b)</name>
    <dbReference type="NCBI Taxonomy" id="595536"/>
    <lineage>
        <taxon>Bacteria</taxon>
        <taxon>Pseudomonadati</taxon>
        <taxon>Pseudomonadota</taxon>
        <taxon>Alphaproteobacteria</taxon>
        <taxon>Hyphomicrobiales</taxon>
        <taxon>Methylocystaceae</taxon>
        <taxon>Methylosinus</taxon>
    </lineage>
</organism>